<sequence>MHMAFSSARPPGGKLPADVTSFIGREPELAALSALLERARLVTVLGPGGVGKTRLALRAAAQAAGNYAHGARCVELSDLRDPRLLPQAVADALGVAVQASRPPLDALAAYLAECELLLVLDTCEHLLDACAALTGPLLARSHGLTVLATSRQALDIPGEHVLPLPPLPLPAPDAAGDGDALTLLVQRAAAVAPGFALTDANRAQAAALCHRLDGLPLAIELAAVRLRALPLDRLPAQAGDTLALLGPGRSTSPARHRTLRAAVDWSHELCTPAERLLWARLSVFAGPFGLTAADAVARDAELPAPVLLTALVGLTEKSVVQRLDERRDRYRLPALLREYGAERLREREGREACRRRFVAHYRAQLVDFVAEFATPAQLARYRALARERQNLYAAIEYASADAGLQELTAVMWAYWLCAGQPAEATTWMTRALRERREPSQDRVMTLAWCSMFTGNQGDRAGASALADEAVATADRLRDTRASAWAALAASATRFHDGGPSHGPVLVRAAGTLMHQAGDRTGRRIAALHLSFAHLLAGQPAATLDTARTTLELLGEDGTEPVDQGGEGGKGGKGDQNGHIDQDSTECYVHGSQLSTCGLAHLMLGAPAEAADALRRAVLLKGSLEDVLGVASATELLAWLAADEGRARRAARLFGATAALWRRVGPHPMVGNAQLQTLHDAYERQARTALGARRFAALAAEGASLTLAQAVRYAAEDDRPASGTGRRALPARTAPASAALTRREREVAGLVAAGLSNRRIAERLVISKRTVDAHVEHILGKLGYASRAQITALLREEGAPGAGGEG</sequence>
<dbReference type="SUPFAM" id="SSF52540">
    <property type="entry name" value="P-loop containing nucleoside triphosphate hydrolases"/>
    <property type="match status" value="1"/>
</dbReference>
<accession>A0A7U9PZ94</accession>
<dbReference type="PANTHER" id="PTHR47691:SF3">
    <property type="entry name" value="HTH-TYPE TRANSCRIPTIONAL REGULATOR RV0890C-RELATED"/>
    <property type="match status" value="1"/>
</dbReference>
<dbReference type="PROSITE" id="PS00622">
    <property type="entry name" value="HTH_LUXR_1"/>
    <property type="match status" value="1"/>
</dbReference>
<dbReference type="InterPro" id="IPR016032">
    <property type="entry name" value="Sig_transdc_resp-reg_C-effctor"/>
</dbReference>
<feature type="compositionally biased region" description="Low complexity" evidence="1">
    <location>
        <begin position="725"/>
        <end position="737"/>
    </location>
</feature>
<dbReference type="EMBL" id="BHZC01000001">
    <property type="protein sequence ID" value="GCD36100.1"/>
    <property type="molecule type" value="Genomic_DNA"/>
</dbReference>
<dbReference type="Pfam" id="PF00196">
    <property type="entry name" value="GerE"/>
    <property type="match status" value="1"/>
</dbReference>
<dbReference type="PRINTS" id="PR00038">
    <property type="entry name" value="HTHLUXR"/>
</dbReference>
<dbReference type="Gene3D" id="3.40.50.300">
    <property type="entry name" value="P-loop containing nucleotide triphosphate hydrolases"/>
    <property type="match status" value="1"/>
</dbReference>
<dbReference type="CDD" id="cd06170">
    <property type="entry name" value="LuxR_C_like"/>
    <property type="match status" value="1"/>
</dbReference>
<dbReference type="InterPro" id="IPR000792">
    <property type="entry name" value="Tscrpt_reg_LuxR_C"/>
</dbReference>
<dbReference type="Pfam" id="PF13191">
    <property type="entry name" value="AAA_16"/>
    <property type="match status" value="1"/>
</dbReference>
<dbReference type="PROSITE" id="PS50043">
    <property type="entry name" value="HTH_LUXR_2"/>
    <property type="match status" value="1"/>
</dbReference>
<proteinExistence type="predicted"/>
<dbReference type="AlphaFoldDB" id="A0A7U9PZ94"/>
<reference evidence="3 4" key="1">
    <citation type="submission" date="2018-11" db="EMBL/GenBank/DDBJ databases">
        <title>Whole genome sequence of Streptomyces chrestomyceticus NBRC 13444(T).</title>
        <authorList>
            <person name="Komaki H."/>
            <person name="Tamura T."/>
        </authorList>
    </citation>
    <scope>NUCLEOTIDE SEQUENCE [LARGE SCALE GENOMIC DNA]</scope>
    <source>
        <strain evidence="3 4">NBRC 13444</strain>
    </source>
</reference>
<evidence type="ECO:0000259" key="2">
    <source>
        <dbReference type="PROSITE" id="PS50043"/>
    </source>
</evidence>
<evidence type="ECO:0000256" key="1">
    <source>
        <dbReference type="SAM" id="MobiDB-lite"/>
    </source>
</evidence>
<dbReference type="SUPFAM" id="SSF46894">
    <property type="entry name" value="C-terminal effector domain of the bipartite response regulators"/>
    <property type="match status" value="1"/>
</dbReference>
<dbReference type="GO" id="GO:0006355">
    <property type="term" value="P:regulation of DNA-templated transcription"/>
    <property type="evidence" value="ECO:0007669"/>
    <property type="project" value="InterPro"/>
</dbReference>
<dbReference type="PRINTS" id="PR00364">
    <property type="entry name" value="DISEASERSIST"/>
</dbReference>
<dbReference type="PANTHER" id="PTHR47691">
    <property type="entry name" value="REGULATOR-RELATED"/>
    <property type="match status" value="1"/>
</dbReference>
<dbReference type="SMART" id="SM00421">
    <property type="entry name" value="HTH_LUXR"/>
    <property type="match status" value="1"/>
</dbReference>
<name>A0A7U9PZ94_9ACTN</name>
<feature type="region of interest" description="Disordered" evidence="1">
    <location>
        <begin position="554"/>
        <end position="580"/>
    </location>
</feature>
<evidence type="ECO:0000313" key="3">
    <source>
        <dbReference type="EMBL" id="GCD36100.1"/>
    </source>
</evidence>
<feature type="compositionally biased region" description="Basic and acidic residues" evidence="1">
    <location>
        <begin position="569"/>
        <end position="580"/>
    </location>
</feature>
<comment type="caution">
    <text evidence="3">The sequence shown here is derived from an EMBL/GenBank/DDBJ whole genome shotgun (WGS) entry which is preliminary data.</text>
</comment>
<gene>
    <name evidence="3" type="ORF">OEIGOIKO_03855</name>
</gene>
<feature type="region of interest" description="Disordered" evidence="1">
    <location>
        <begin position="717"/>
        <end position="737"/>
    </location>
</feature>
<protein>
    <submittedName>
        <fullName evidence="3">LuxR family transcriptional regulator</fullName>
    </submittedName>
</protein>
<dbReference type="InterPro" id="IPR036388">
    <property type="entry name" value="WH-like_DNA-bd_sf"/>
</dbReference>
<dbReference type="GO" id="GO:0003677">
    <property type="term" value="F:DNA binding"/>
    <property type="evidence" value="ECO:0007669"/>
    <property type="project" value="InterPro"/>
</dbReference>
<organism evidence="3 4">
    <name type="scientific">Streptomyces chrestomyceticus JCM 4735</name>
    <dbReference type="NCBI Taxonomy" id="1306181"/>
    <lineage>
        <taxon>Bacteria</taxon>
        <taxon>Bacillati</taxon>
        <taxon>Actinomycetota</taxon>
        <taxon>Actinomycetes</taxon>
        <taxon>Kitasatosporales</taxon>
        <taxon>Streptomycetaceae</taxon>
        <taxon>Streptomyces</taxon>
    </lineage>
</organism>
<feature type="domain" description="HTH luxR-type" evidence="2">
    <location>
        <begin position="732"/>
        <end position="797"/>
    </location>
</feature>
<dbReference type="Gene3D" id="1.10.10.10">
    <property type="entry name" value="Winged helix-like DNA-binding domain superfamily/Winged helix DNA-binding domain"/>
    <property type="match status" value="1"/>
</dbReference>
<dbReference type="Proteomes" id="UP000287830">
    <property type="component" value="Unassembled WGS sequence"/>
</dbReference>
<dbReference type="InterPro" id="IPR041664">
    <property type="entry name" value="AAA_16"/>
</dbReference>
<evidence type="ECO:0000313" key="4">
    <source>
        <dbReference type="Proteomes" id="UP000287830"/>
    </source>
</evidence>
<dbReference type="InterPro" id="IPR027417">
    <property type="entry name" value="P-loop_NTPase"/>
</dbReference>